<sequence length="229" mass="25912">MNIRGRPWLRRLQLLKKNCTWELTTLHVGKRVIGCRWVYKIKLKQDGSIDHYKARLVAKGYTQIEGVDYFDSFSPVAKTVTLCIFIDVDTSHGLPLLQLDVNNAFLHGQLDEEVYMLAPEGALIVYVDDVLLTGNSMDAISVLKRYLDDLFTIKDLGHAKYFLDLELARSSHGTYVTQQKCLLDIVRDCHLDDAKPIATPLSAGIKFDNISGYALASPDRCRRLVGRLL</sequence>
<evidence type="ECO:0000313" key="2">
    <source>
        <dbReference type="EMBL" id="KAL0373094.1"/>
    </source>
</evidence>
<dbReference type="Pfam" id="PF07727">
    <property type="entry name" value="RVT_2"/>
    <property type="match status" value="2"/>
</dbReference>
<feature type="domain" description="Reverse transcriptase Ty1/copia-type" evidence="1">
    <location>
        <begin position="125"/>
        <end position="201"/>
    </location>
</feature>
<protein>
    <submittedName>
        <fullName evidence="2">Retrovirus-related Pol polyprotein from transposon RE1</fullName>
    </submittedName>
</protein>
<dbReference type="AlphaFoldDB" id="A0AAW2QZQ6"/>
<organism evidence="2">
    <name type="scientific">Sesamum calycinum</name>
    <dbReference type="NCBI Taxonomy" id="2727403"/>
    <lineage>
        <taxon>Eukaryota</taxon>
        <taxon>Viridiplantae</taxon>
        <taxon>Streptophyta</taxon>
        <taxon>Embryophyta</taxon>
        <taxon>Tracheophyta</taxon>
        <taxon>Spermatophyta</taxon>
        <taxon>Magnoliopsida</taxon>
        <taxon>eudicotyledons</taxon>
        <taxon>Gunneridae</taxon>
        <taxon>Pentapetalae</taxon>
        <taxon>asterids</taxon>
        <taxon>lamiids</taxon>
        <taxon>Lamiales</taxon>
        <taxon>Pedaliaceae</taxon>
        <taxon>Sesamum</taxon>
    </lineage>
</organism>
<feature type="domain" description="Reverse transcriptase Ty1/copia-type" evidence="1">
    <location>
        <begin position="19"/>
        <end position="123"/>
    </location>
</feature>
<dbReference type="InterPro" id="IPR013103">
    <property type="entry name" value="RVT_2"/>
</dbReference>
<name>A0AAW2QZQ6_9LAMI</name>
<reference evidence="2" key="2">
    <citation type="journal article" date="2024" name="Plant">
        <title>Genomic evolution and insights into agronomic trait innovations of Sesamum species.</title>
        <authorList>
            <person name="Miao H."/>
            <person name="Wang L."/>
            <person name="Qu L."/>
            <person name="Liu H."/>
            <person name="Sun Y."/>
            <person name="Le M."/>
            <person name="Wang Q."/>
            <person name="Wei S."/>
            <person name="Zheng Y."/>
            <person name="Lin W."/>
            <person name="Duan Y."/>
            <person name="Cao H."/>
            <person name="Xiong S."/>
            <person name="Wang X."/>
            <person name="Wei L."/>
            <person name="Li C."/>
            <person name="Ma Q."/>
            <person name="Ju M."/>
            <person name="Zhao R."/>
            <person name="Li G."/>
            <person name="Mu C."/>
            <person name="Tian Q."/>
            <person name="Mei H."/>
            <person name="Zhang T."/>
            <person name="Gao T."/>
            <person name="Zhang H."/>
        </authorList>
    </citation>
    <scope>NUCLEOTIDE SEQUENCE</scope>
    <source>
        <strain evidence="2">KEN8</strain>
    </source>
</reference>
<evidence type="ECO:0000259" key="1">
    <source>
        <dbReference type="Pfam" id="PF07727"/>
    </source>
</evidence>
<gene>
    <name evidence="2" type="ORF">Scaly_0991000</name>
</gene>
<proteinExistence type="predicted"/>
<accession>A0AAW2QZQ6</accession>
<reference evidence="2" key="1">
    <citation type="submission" date="2020-06" db="EMBL/GenBank/DDBJ databases">
        <authorList>
            <person name="Li T."/>
            <person name="Hu X."/>
            <person name="Zhang T."/>
            <person name="Song X."/>
            <person name="Zhang H."/>
            <person name="Dai N."/>
            <person name="Sheng W."/>
            <person name="Hou X."/>
            <person name="Wei L."/>
        </authorList>
    </citation>
    <scope>NUCLEOTIDE SEQUENCE</scope>
    <source>
        <strain evidence="2">KEN8</strain>
        <tissue evidence="2">Leaf</tissue>
    </source>
</reference>
<dbReference type="EMBL" id="JACGWM010000005">
    <property type="protein sequence ID" value="KAL0373094.1"/>
    <property type="molecule type" value="Genomic_DNA"/>
</dbReference>
<dbReference type="SUPFAM" id="SSF56672">
    <property type="entry name" value="DNA/RNA polymerases"/>
    <property type="match status" value="1"/>
</dbReference>
<dbReference type="InterPro" id="IPR043502">
    <property type="entry name" value="DNA/RNA_pol_sf"/>
</dbReference>
<comment type="caution">
    <text evidence="2">The sequence shown here is derived from an EMBL/GenBank/DDBJ whole genome shotgun (WGS) entry which is preliminary data.</text>
</comment>